<dbReference type="GO" id="GO:0042803">
    <property type="term" value="F:protein homodimerization activity"/>
    <property type="evidence" value="ECO:0007669"/>
    <property type="project" value="TreeGrafter"/>
</dbReference>
<dbReference type="Gene3D" id="1.10.10.10">
    <property type="entry name" value="Winged helix-like DNA-binding domain superfamily/Winged helix DNA-binding domain"/>
    <property type="match status" value="1"/>
</dbReference>
<keyword evidence="6" id="KW-0653">Protein transport</keyword>
<keyword evidence="4" id="KW-0813">Transport</keyword>
<dbReference type="SUPFAM" id="SSF46785">
    <property type="entry name" value="Winged helix' DNA-binding domain"/>
    <property type="match status" value="2"/>
</dbReference>
<evidence type="ECO:0000256" key="3">
    <source>
        <dbReference type="ARBA" id="ARBA00017934"/>
    </source>
</evidence>
<dbReference type="FunFam" id="1.10.10.570:FF:000001">
    <property type="entry name" value="vacuolar protein-sorting-associated protein 25"/>
    <property type="match status" value="1"/>
</dbReference>
<dbReference type="GO" id="GO:0043328">
    <property type="term" value="P:protein transport to vacuole involved in ubiquitin-dependent protein catabolic process via the multivesicular body sorting pathway"/>
    <property type="evidence" value="ECO:0007669"/>
    <property type="project" value="TreeGrafter"/>
</dbReference>
<evidence type="ECO:0000256" key="4">
    <source>
        <dbReference type="ARBA" id="ARBA00022448"/>
    </source>
</evidence>
<dbReference type="Gene3D" id="1.10.10.570">
    <property type="entry name" value="Winged helix' DNA-binding domain. Chain C. Domain 1"/>
    <property type="match status" value="1"/>
</dbReference>
<gene>
    <name evidence="8" type="primary">Vps25</name>
</gene>
<dbReference type="Pfam" id="PF05871">
    <property type="entry name" value="ESCRT-II"/>
    <property type="match status" value="1"/>
</dbReference>
<dbReference type="InterPro" id="IPR008570">
    <property type="entry name" value="ESCRT-II_cplx_Vps25-sub"/>
</dbReference>
<dbReference type="GO" id="GO:0000814">
    <property type="term" value="C:ESCRT II complex"/>
    <property type="evidence" value="ECO:0007669"/>
    <property type="project" value="InterPro"/>
</dbReference>
<reference evidence="8" key="1">
    <citation type="submission" date="2020-04" db="EMBL/GenBank/DDBJ databases">
        <authorList>
            <person name="Neveu A P."/>
        </authorList>
    </citation>
    <scope>NUCLEOTIDE SEQUENCE</scope>
    <source>
        <tissue evidence="8">Whole embryo</tissue>
    </source>
</reference>
<dbReference type="GO" id="GO:0016236">
    <property type="term" value="P:macroautophagy"/>
    <property type="evidence" value="ECO:0007669"/>
    <property type="project" value="UniProtKB-ARBA"/>
</dbReference>
<dbReference type="PANTHER" id="PTHR13149:SF0">
    <property type="entry name" value="VACUOLAR PROTEIN-SORTING-ASSOCIATED PROTEIN 25"/>
    <property type="match status" value="1"/>
</dbReference>
<evidence type="ECO:0000256" key="5">
    <source>
        <dbReference type="ARBA" id="ARBA00022490"/>
    </source>
</evidence>
<dbReference type="FunFam" id="1.10.10.10:FF:000141">
    <property type="entry name" value="vacuolar protein-sorting-associated protein 25"/>
    <property type="match status" value="1"/>
</dbReference>
<evidence type="ECO:0000256" key="1">
    <source>
        <dbReference type="ARBA" id="ARBA00004496"/>
    </source>
</evidence>
<dbReference type="InterPro" id="IPR014041">
    <property type="entry name" value="ESCRT-II_cplx_Vps25-sub_N"/>
</dbReference>
<dbReference type="InterPro" id="IPR036390">
    <property type="entry name" value="WH_DNA-bd_sf"/>
</dbReference>
<evidence type="ECO:0000256" key="7">
    <source>
        <dbReference type="ARBA" id="ARBA00030094"/>
    </source>
</evidence>
<evidence type="ECO:0000256" key="2">
    <source>
        <dbReference type="ARBA" id="ARBA00009674"/>
    </source>
</evidence>
<accession>A0A6F9DWW5</accession>
<organism evidence="8">
    <name type="scientific">Phallusia mammillata</name>
    <dbReference type="NCBI Taxonomy" id="59560"/>
    <lineage>
        <taxon>Eukaryota</taxon>
        <taxon>Metazoa</taxon>
        <taxon>Chordata</taxon>
        <taxon>Tunicata</taxon>
        <taxon>Ascidiacea</taxon>
        <taxon>Phlebobranchia</taxon>
        <taxon>Ascidiidae</taxon>
        <taxon>Phallusia</taxon>
    </lineage>
</organism>
<evidence type="ECO:0000256" key="6">
    <source>
        <dbReference type="ARBA" id="ARBA00022927"/>
    </source>
</evidence>
<dbReference type="EMBL" id="LR791767">
    <property type="protein sequence ID" value="CAB3267629.1"/>
    <property type="molecule type" value="mRNA"/>
</dbReference>
<dbReference type="InterPro" id="IPR036388">
    <property type="entry name" value="WH-like_DNA-bd_sf"/>
</dbReference>
<protein>
    <recommendedName>
        <fullName evidence="3">Vacuolar protein-sorting-associated protein 25</fullName>
    </recommendedName>
    <alternativeName>
        <fullName evidence="7">ESCRT-II complex subunit VPS25</fullName>
    </alternativeName>
</protein>
<name>A0A6F9DWW5_9ASCI</name>
<comment type="subcellular location">
    <subcellularLocation>
        <location evidence="1">Cytoplasm</location>
    </subcellularLocation>
</comment>
<comment type="similarity">
    <text evidence="2">Belongs to the VPS25 family.</text>
</comment>
<dbReference type="GO" id="GO:0005198">
    <property type="term" value="F:structural molecule activity"/>
    <property type="evidence" value="ECO:0007669"/>
    <property type="project" value="TreeGrafter"/>
</dbReference>
<sequence length="176" mass="20079">MAASTTFNWPWQYDFPPFFTIQKNADTKAKQIEAWCTLVLEYHQHNKLLKLRVADALASPLFSNKAIERKLPKEGVMEVLESLCKKGNVQWDDKSKTSCVIYWKTIEQWADIIYSWASKTGSLNTVCTLHELTQGPHTTSEPFHGLDDWLLIKALSTLQSRGKAELIGEEGVKFFA</sequence>
<evidence type="ECO:0000313" key="8">
    <source>
        <dbReference type="EMBL" id="CAB3267629.1"/>
    </source>
</evidence>
<dbReference type="AlphaFoldDB" id="A0A6F9DWW5"/>
<dbReference type="PANTHER" id="PTHR13149">
    <property type="entry name" value="VACUOLAR PROTEIN SORTING-ASSOCIATED PROTEIN VPS25"/>
    <property type="match status" value="1"/>
</dbReference>
<proteinExistence type="evidence at transcript level"/>
<keyword evidence="5" id="KW-0963">Cytoplasm</keyword>